<comment type="caution">
    <text evidence="2">The sequence shown here is derived from an EMBL/GenBank/DDBJ whole genome shotgun (WGS) entry which is preliminary data.</text>
</comment>
<accession>A0A367LUM8</accession>
<organism evidence="2 3">
    <name type="scientific">Pseudomonas aeruginosa</name>
    <dbReference type="NCBI Taxonomy" id="287"/>
    <lineage>
        <taxon>Bacteria</taxon>
        <taxon>Pseudomonadati</taxon>
        <taxon>Pseudomonadota</taxon>
        <taxon>Gammaproteobacteria</taxon>
        <taxon>Pseudomonadales</taxon>
        <taxon>Pseudomonadaceae</taxon>
        <taxon>Pseudomonas</taxon>
    </lineage>
</organism>
<gene>
    <name evidence="2" type="ORF">DT376_43290</name>
</gene>
<sequence length="72" mass="8620">LARLERDGIVRRWKAPKDQRRVYVNLTEKGQQCFVSMSGDMEKNYQRIQERFGEEKLAQLLELLNELKKIKP</sequence>
<feature type="non-terminal residue" evidence="2">
    <location>
        <position position="1"/>
    </location>
</feature>
<dbReference type="InterPro" id="IPR036388">
    <property type="entry name" value="WH-like_DNA-bd_sf"/>
</dbReference>
<dbReference type="Proteomes" id="UP000253594">
    <property type="component" value="Unassembled WGS sequence"/>
</dbReference>
<proteinExistence type="predicted"/>
<dbReference type="InterPro" id="IPR000835">
    <property type="entry name" value="HTH_MarR-typ"/>
</dbReference>
<evidence type="ECO:0000313" key="2">
    <source>
        <dbReference type="EMBL" id="RCI67438.1"/>
    </source>
</evidence>
<evidence type="ECO:0000313" key="3">
    <source>
        <dbReference type="Proteomes" id="UP000253594"/>
    </source>
</evidence>
<evidence type="ECO:0000259" key="1">
    <source>
        <dbReference type="PROSITE" id="PS50995"/>
    </source>
</evidence>
<reference evidence="2 3" key="1">
    <citation type="submission" date="2018-07" db="EMBL/GenBank/DDBJ databases">
        <title>Mechanisms of high-level aminoglycoside resistance among Gram-negative pathogens in Brazil.</title>
        <authorList>
            <person name="Ballaben A.S."/>
            <person name="Darini A.L.C."/>
            <person name="Doi Y."/>
        </authorList>
    </citation>
    <scope>NUCLEOTIDE SEQUENCE [LARGE SCALE GENOMIC DNA]</scope>
    <source>
        <strain evidence="2 3">B2-305</strain>
    </source>
</reference>
<dbReference type="AlphaFoldDB" id="A0A367LUM8"/>
<name>A0A367LUM8_PSEAI</name>
<dbReference type="PROSITE" id="PS50995">
    <property type="entry name" value="HTH_MARR_2"/>
    <property type="match status" value="1"/>
</dbReference>
<dbReference type="Gene3D" id="1.10.10.10">
    <property type="entry name" value="Winged helix-like DNA-binding domain superfamily/Winged helix DNA-binding domain"/>
    <property type="match status" value="1"/>
</dbReference>
<dbReference type="GO" id="GO:0003700">
    <property type="term" value="F:DNA-binding transcription factor activity"/>
    <property type="evidence" value="ECO:0007669"/>
    <property type="project" value="InterPro"/>
</dbReference>
<feature type="domain" description="HTH marR-type" evidence="1">
    <location>
        <begin position="1"/>
        <end position="69"/>
    </location>
</feature>
<dbReference type="InterPro" id="IPR036390">
    <property type="entry name" value="WH_DNA-bd_sf"/>
</dbReference>
<dbReference type="EMBL" id="QORE01003748">
    <property type="protein sequence ID" value="RCI67438.1"/>
    <property type="molecule type" value="Genomic_DNA"/>
</dbReference>
<dbReference type="SUPFAM" id="SSF46785">
    <property type="entry name" value="Winged helix' DNA-binding domain"/>
    <property type="match status" value="1"/>
</dbReference>
<protein>
    <submittedName>
        <fullName evidence="2">Homoprotocatechuate degradation operon regulator HpaR</fullName>
    </submittedName>
</protein>